<proteinExistence type="predicted"/>
<dbReference type="EMBL" id="KN826090">
    <property type="protein sequence ID" value="KIK80143.1"/>
    <property type="molecule type" value="Genomic_DNA"/>
</dbReference>
<dbReference type="AlphaFoldDB" id="A0A0D0CX54"/>
<protein>
    <submittedName>
        <fullName evidence="1">Uncharacterized protein</fullName>
    </submittedName>
</protein>
<dbReference type="Pfam" id="PF18759">
    <property type="entry name" value="Plavaka"/>
    <property type="match status" value="1"/>
</dbReference>
<sequence length="140" mass="16380">MNSDLSEKWSWRSGSGVHCILSDWTPYSNWAQFETAKFLFTKNQMSASEIDDLLDIWAAMLLKHSNRPPFAHHHHLYKTIDSTSLSDVKWHNFSVSYTGDIPTTNPPAWMQQKYEVWFWDPRLVAHKILSNCSFAEDINF</sequence>
<dbReference type="InterPro" id="IPR041078">
    <property type="entry name" value="Plavaka"/>
</dbReference>
<name>A0A0D0CX54_9AGAM</name>
<organism evidence="1 2">
    <name type="scientific">Paxillus rubicundulus Ve08.2h10</name>
    <dbReference type="NCBI Taxonomy" id="930991"/>
    <lineage>
        <taxon>Eukaryota</taxon>
        <taxon>Fungi</taxon>
        <taxon>Dikarya</taxon>
        <taxon>Basidiomycota</taxon>
        <taxon>Agaricomycotina</taxon>
        <taxon>Agaricomycetes</taxon>
        <taxon>Agaricomycetidae</taxon>
        <taxon>Boletales</taxon>
        <taxon>Paxilineae</taxon>
        <taxon>Paxillaceae</taxon>
        <taxon>Paxillus</taxon>
    </lineage>
</organism>
<dbReference type="Proteomes" id="UP000054538">
    <property type="component" value="Unassembled WGS sequence"/>
</dbReference>
<dbReference type="HOGENOM" id="CLU_006344_7_3_1"/>
<accession>A0A0D0CX54</accession>
<reference evidence="1 2" key="1">
    <citation type="submission" date="2014-04" db="EMBL/GenBank/DDBJ databases">
        <authorList>
            <consortium name="DOE Joint Genome Institute"/>
            <person name="Kuo A."/>
            <person name="Kohler A."/>
            <person name="Jargeat P."/>
            <person name="Nagy L.G."/>
            <person name="Floudas D."/>
            <person name="Copeland A."/>
            <person name="Barry K.W."/>
            <person name="Cichocki N."/>
            <person name="Veneault-Fourrey C."/>
            <person name="LaButti K."/>
            <person name="Lindquist E.A."/>
            <person name="Lipzen A."/>
            <person name="Lundell T."/>
            <person name="Morin E."/>
            <person name="Murat C."/>
            <person name="Sun H."/>
            <person name="Tunlid A."/>
            <person name="Henrissat B."/>
            <person name="Grigoriev I.V."/>
            <person name="Hibbett D.S."/>
            <person name="Martin F."/>
            <person name="Nordberg H.P."/>
            <person name="Cantor M.N."/>
            <person name="Hua S.X."/>
        </authorList>
    </citation>
    <scope>NUCLEOTIDE SEQUENCE [LARGE SCALE GENOMIC DNA]</scope>
    <source>
        <strain evidence="1 2">Ve08.2h10</strain>
    </source>
</reference>
<keyword evidence="2" id="KW-1185">Reference proteome</keyword>
<gene>
    <name evidence="1" type="ORF">PAXRUDRAFT_159437</name>
</gene>
<dbReference type="OrthoDB" id="3199698at2759"/>
<reference evidence="2" key="2">
    <citation type="submission" date="2015-01" db="EMBL/GenBank/DDBJ databases">
        <title>Evolutionary Origins and Diversification of the Mycorrhizal Mutualists.</title>
        <authorList>
            <consortium name="DOE Joint Genome Institute"/>
            <consortium name="Mycorrhizal Genomics Consortium"/>
            <person name="Kohler A."/>
            <person name="Kuo A."/>
            <person name="Nagy L.G."/>
            <person name="Floudas D."/>
            <person name="Copeland A."/>
            <person name="Barry K.W."/>
            <person name="Cichocki N."/>
            <person name="Veneault-Fourrey C."/>
            <person name="LaButti K."/>
            <person name="Lindquist E.A."/>
            <person name="Lipzen A."/>
            <person name="Lundell T."/>
            <person name="Morin E."/>
            <person name="Murat C."/>
            <person name="Riley R."/>
            <person name="Ohm R."/>
            <person name="Sun H."/>
            <person name="Tunlid A."/>
            <person name="Henrissat B."/>
            <person name="Grigoriev I.V."/>
            <person name="Hibbett D.S."/>
            <person name="Martin F."/>
        </authorList>
    </citation>
    <scope>NUCLEOTIDE SEQUENCE [LARGE SCALE GENOMIC DNA]</scope>
    <source>
        <strain evidence="2">Ve08.2h10</strain>
    </source>
</reference>
<dbReference type="InParanoid" id="A0A0D0CX54"/>
<evidence type="ECO:0000313" key="1">
    <source>
        <dbReference type="EMBL" id="KIK80143.1"/>
    </source>
</evidence>
<evidence type="ECO:0000313" key="2">
    <source>
        <dbReference type="Proteomes" id="UP000054538"/>
    </source>
</evidence>